<evidence type="ECO:0000256" key="5">
    <source>
        <dbReference type="SAM" id="Phobius"/>
    </source>
</evidence>
<dbReference type="STRING" id="1672749.BJF92_11835"/>
<dbReference type="Pfam" id="PF13515">
    <property type="entry name" value="FUSC_2"/>
    <property type="match status" value="1"/>
</dbReference>
<gene>
    <name evidence="7" type="ORF">BJF92_11835</name>
</gene>
<evidence type="ECO:0000256" key="4">
    <source>
        <dbReference type="ARBA" id="ARBA00023136"/>
    </source>
</evidence>
<reference evidence="7 8" key="1">
    <citation type="submission" date="2016-09" db="EMBL/GenBank/DDBJ databases">
        <title>Rhizobium sp. nov., a novel species isolated from the rice rhizosphere.</title>
        <authorList>
            <person name="Zhao J."/>
            <person name="Zhang X."/>
        </authorList>
    </citation>
    <scope>NUCLEOTIDE SEQUENCE [LARGE SCALE GENOMIC DNA]</scope>
    <source>
        <strain evidence="7 8">MH17</strain>
    </source>
</reference>
<dbReference type="OrthoDB" id="8791282at2"/>
<feature type="transmembrane region" description="Helical" evidence="5">
    <location>
        <begin position="96"/>
        <end position="124"/>
    </location>
</feature>
<evidence type="ECO:0000256" key="2">
    <source>
        <dbReference type="ARBA" id="ARBA00022692"/>
    </source>
</evidence>
<dbReference type="GO" id="GO:0016020">
    <property type="term" value="C:membrane"/>
    <property type="evidence" value="ECO:0007669"/>
    <property type="project" value="UniProtKB-SubCell"/>
</dbReference>
<feature type="transmembrane region" description="Helical" evidence="5">
    <location>
        <begin position="65"/>
        <end position="84"/>
    </location>
</feature>
<dbReference type="Proteomes" id="UP000186143">
    <property type="component" value="Unassembled WGS sequence"/>
</dbReference>
<feature type="transmembrane region" description="Helical" evidence="5">
    <location>
        <begin position="41"/>
        <end position="58"/>
    </location>
</feature>
<evidence type="ECO:0000259" key="6">
    <source>
        <dbReference type="Pfam" id="PF13515"/>
    </source>
</evidence>
<evidence type="ECO:0000256" key="3">
    <source>
        <dbReference type="ARBA" id="ARBA00022989"/>
    </source>
</evidence>
<evidence type="ECO:0000313" key="8">
    <source>
        <dbReference type="Proteomes" id="UP000186143"/>
    </source>
</evidence>
<dbReference type="RefSeq" id="WP_075633780.1">
    <property type="nucleotide sequence ID" value="NZ_MKIO01000021.1"/>
</dbReference>
<comment type="subcellular location">
    <subcellularLocation>
        <location evidence="1">Membrane</location>
        <topology evidence="1">Multi-pass membrane protein</topology>
    </subcellularLocation>
</comment>
<keyword evidence="3 5" id="KW-1133">Transmembrane helix</keyword>
<keyword evidence="2 5" id="KW-0812">Transmembrane</keyword>
<comment type="caution">
    <text evidence="7">The sequence shown here is derived from an EMBL/GenBank/DDBJ whole genome shotgun (WGS) entry which is preliminary data.</text>
</comment>
<name>A0A1Q9AMY7_9HYPH</name>
<organism evidence="7 8">
    <name type="scientific">Xaviernesmea rhizosphaerae</name>
    <dbReference type="NCBI Taxonomy" id="1672749"/>
    <lineage>
        <taxon>Bacteria</taxon>
        <taxon>Pseudomonadati</taxon>
        <taxon>Pseudomonadota</taxon>
        <taxon>Alphaproteobacteria</taxon>
        <taxon>Hyphomicrobiales</taxon>
        <taxon>Rhizobiaceae</taxon>
        <taxon>Rhizobium/Agrobacterium group</taxon>
        <taxon>Xaviernesmea</taxon>
    </lineage>
</organism>
<keyword evidence="4 5" id="KW-0472">Membrane</keyword>
<evidence type="ECO:0000256" key="1">
    <source>
        <dbReference type="ARBA" id="ARBA00004141"/>
    </source>
</evidence>
<dbReference type="EMBL" id="MKIO01000021">
    <property type="protein sequence ID" value="OLP56761.1"/>
    <property type="molecule type" value="Genomic_DNA"/>
</dbReference>
<protein>
    <recommendedName>
        <fullName evidence="6">Integral membrane bound transporter domain-containing protein</fullName>
    </recommendedName>
</protein>
<accession>A0A1Q9AMY7</accession>
<sequence>MPAAFAAWWGRLKDALPRAVAAALAATIAYATSRWLLGHPQPVFTAVGAIICLAPGIASHVRQSVNVLLGVTLGILIGEAVLFIPGPAWEFRVGLAVFLSLAIGASFGQPAVFAIQAGVSAVLIQLMGPETAGLNRLLDVAIGLAVSLPFGAALYLTRKTDPES</sequence>
<dbReference type="InterPro" id="IPR049453">
    <property type="entry name" value="Memb_transporter_dom"/>
</dbReference>
<proteinExistence type="predicted"/>
<feature type="transmembrane region" description="Helical" evidence="5">
    <location>
        <begin position="136"/>
        <end position="156"/>
    </location>
</feature>
<feature type="domain" description="Integral membrane bound transporter" evidence="6">
    <location>
        <begin position="35"/>
        <end position="148"/>
    </location>
</feature>
<evidence type="ECO:0000313" key="7">
    <source>
        <dbReference type="EMBL" id="OLP56761.1"/>
    </source>
</evidence>
<dbReference type="AlphaFoldDB" id="A0A1Q9AMY7"/>